<evidence type="ECO:0000313" key="2">
    <source>
        <dbReference type="Proteomes" id="UP001157502"/>
    </source>
</evidence>
<sequence length="115" mass="12877">MEDVREGTPNPLTRRILHSQIAALYDPFGLASPAKQKGMMLVRESFQESGKDNPSKDTWDAPLSLKLLEAAITHFEEFVRLGQVKFERGLTPTGITFSDGSESSYGAVLYLRWET</sequence>
<accession>A0ACC2G3V4</accession>
<name>A0ACC2G3V4_DALPE</name>
<evidence type="ECO:0000313" key="1">
    <source>
        <dbReference type="EMBL" id="KAJ7998236.1"/>
    </source>
</evidence>
<gene>
    <name evidence="1" type="ORF">DPEC_G00220500</name>
</gene>
<reference evidence="1" key="1">
    <citation type="submission" date="2021-05" db="EMBL/GenBank/DDBJ databases">
        <authorList>
            <person name="Pan Q."/>
            <person name="Jouanno E."/>
            <person name="Zahm M."/>
            <person name="Klopp C."/>
            <person name="Cabau C."/>
            <person name="Louis A."/>
            <person name="Berthelot C."/>
            <person name="Parey E."/>
            <person name="Roest Crollius H."/>
            <person name="Montfort J."/>
            <person name="Robinson-Rechavi M."/>
            <person name="Bouchez O."/>
            <person name="Lampietro C."/>
            <person name="Lopez Roques C."/>
            <person name="Donnadieu C."/>
            <person name="Postlethwait J."/>
            <person name="Bobe J."/>
            <person name="Dillon D."/>
            <person name="Chandos A."/>
            <person name="von Hippel F."/>
            <person name="Guiguen Y."/>
        </authorList>
    </citation>
    <scope>NUCLEOTIDE SEQUENCE</scope>
    <source>
        <strain evidence="1">YG-Jan2019</strain>
    </source>
</reference>
<organism evidence="1 2">
    <name type="scientific">Dallia pectoralis</name>
    <name type="common">Alaska blackfish</name>
    <dbReference type="NCBI Taxonomy" id="75939"/>
    <lineage>
        <taxon>Eukaryota</taxon>
        <taxon>Metazoa</taxon>
        <taxon>Chordata</taxon>
        <taxon>Craniata</taxon>
        <taxon>Vertebrata</taxon>
        <taxon>Euteleostomi</taxon>
        <taxon>Actinopterygii</taxon>
        <taxon>Neopterygii</taxon>
        <taxon>Teleostei</taxon>
        <taxon>Protacanthopterygii</taxon>
        <taxon>Esociformes</taxon>
        <taxon>Umbridae</taxon>
        <taxon>Dallia</taxon>
    </lineage>
</organism>
<dbReference type="Proteomes" id="UP001157502">
    <property type="component" value="Chromosome 18"/>
</dbReference>
<keyword evidence="2" id="KW-1185">Reference proteome</keyword>
<comment type="caution">
    <text evidence="1">The sequence shown here is derived from an EMBL/GenBank/DDBJ whole genome shotgun (WGS) entry which is preliminary data.</text>
</comment>
<dbReference type="EMBL" id="CM055745">
    <property type="protein sequence ID" value="KAJ7998236.1"/>
    <property type="molecule type" value="Genomic_DNA"/>
</dbReference>
<proteinExistence type="predicted"/>
<protein>
    <submittedName>
        <fullName evidence="1">Uncharacterized protein</fullName>
    </submittedName>
</protein>